<comment type="caution">
    <text evidence="11">The sequence shown here is derived from an EMBL/GenBank/DDBJ whole genome shotgun (WGS) entry which is preliminary data.</text>
</comment>
<dbReference type="Pfam" id="PF25147">
    <property type="entry name" value="Ribophorin_II_C"/>
    <property type="match status" value="1"/>
</dbReference>
<evidence type="ECO:0000259" key="7">
    <source>
        <dbReference type="Pfam" id="PF05817"/>
    </source>
</evidence>
<comment type="similarity">
    <text evidence="3">Belongs to the SWP1 family.</text>
</comment>
<dbReference type="PANTHER" id="PTHR12640:SF2">
    <property type="entry name" value="DOLICHYL-DIPHOSPHOOLIGOSACCHARIDE--PROTEIN GLYCOSYLTRANSFERASE SUBUNIT 2"/>
    <property type="match status" value="1"/>
</dbReference>
<protein>
    <recommendedName>
        <fullName evidence="5">Ribophorin II</fullName>
    </recommendedName>
    <alternativeName>
        <fullName evidence="4">Ribophorin-2</fullName>
    </alternativeName>
</protein>
<comment type="pathway">
    <text evidence="2">Protein modification; protein glycosylation.</text>
</comment>
<dbReference type="InterPro" id="IPR008814">
    <property type="entry name" value="Swp1"/>
</dbReference>
<dbReference type="Pfam" id="PF23860">
    <property type="entry name" value="Ribophorin_II_3rd"/>
    <property type="match status" value="1"/>
</dbReference>
<evidence type="ECO:0000256" key="6">
    <source>
        <dbReference type="SAM" id="Phobius"/>
    </source>
</evidence>
<evidence type="ECO:0000259" key="9">
    <source>
        <dbReference type="Pfam" id="PF23861"/>
    </source>
</evidence>
<proteinExistence type="inferred from homology"/>
<dbReference type="PANTHER" id="PTHR12640">
    <property type="entry name" value="RIBOPHORIN II"/>
    <property type="match status" value="1"/>
</dbReference>
<evidence type="ECO:0000256" key="3">
    <source>
        <dbReference type="ARBA" id="ARBA00009038"/>
    </source>
</evidence>
<dbReference type="EMBL" id="CAKMRJ010003334">
    <property type="protein sequence ID" value="CAH1431858.1"/>
    <property type="molecule type" value="Genomic_DNA"/>
</dbReference>
<gene>
    <name evidence="11" type="ORF">LVIROSA_LOCUS18558</name>
</gene>
<feature type="domain" description="Ribophorin II third" evidence="8">
    <location>
        <begin position="520"/>
        <end position="641"/>
    </location>
</feature>
<comment type="function">
    <text evidence="1">Subunit of the oligosaccharyl transferase (OST) complex that catalyzes the initial transfer of a defined glycan (Glc(3)Man(9)GlcNAc(2) in eukaryotes) from the lipid carrier dolichol-pyrophosphate to an asparagine residue within an Asn-X-Ser/Thr consensus motif in nascent polypeptide chains, the first step in protein N-glycosylation. N-glycosylation occurs cotranslationally and the complex associates with the Sec61 complex at the channel-forming translocon complex that mediates protein translocation across the endoplasmic reticulum (ER). All subunits are required for a maximal enzyme activity.</text>
</comment>
<evidence type="ECO:0000256" key="1">
    <source>
        <dbReference type="ARBA" id="ARBA00002791"/>
    </source>
</evidence>
<dbReference type="Pfam" id="PF23861">
    <property type="entry name" value="Ribophorin_II_2nd"/>
    <property type="match status" value="1"/>
</dbReference>
<evidence type="ECO:0000259" key="10">
    <source>
        <dbReference type="Pfam" id="PF25147"/>
    </source>
</evidence>
<sequence length="837" mass="92576">MKVSGDDCGFWQWGTGALETLAVVATMNKDDNVTPICFLVDEEMADSFSGENDMVMFSPCKKQSGRRLRTRTLDWCRMLERSQEPVSLRRPIKFAMARKLGFIVVLLAVTSIYEAVAIFHPISESHRSAALELFSPAVGSFSSLEEAYEALITFEVLGLKKPEIKDHTCNSVVDTLSSPSSNSKDLHHAFRVNGLLKCKISTGDLTGIVSRLKDAVKDATTLLDYYHSIGGLVLIKDQNPEVDVFLGNADGILRSIKALSQSDGRWRYSSNNPESSTYAAGLALETLSGVISLSATPVDENLIGTLKKDIVKLFDSIKKYDDGAYYFDDKLIDASGHQGPLSATSAVVRGLTTFASASGSLNIPEEKILGLARFLLGIGIPGNSKDLYYQIDALSCLENNRVSVPLVLSLPATVLSLTSKDKLKVKVNTVLGSAGPPLSVKLMQVFSSGSKDASVLKQELNYDPKEGIHTMDALPEGVDVGEYIFAFEIVLSDPEHKKIYATGGRTKVPIHVTGVVTVDNAKIALLEGDVLESEIKLDLPGKNDAAVSANHLQKLHLSFLLKTPLGKPFKPHQALLKLRHETGVEHIFVVGNSGKRFEMTLDFLGLVDKFYYLSGQYNIELSVGDAVMENSFLQALGYIELDLPKAPEKSTHPPPQPADPYLRYGPKAEINHIFRVPEKRPPQQLSFTFLGLVFVPFLAFLIGLLRLGVNLKNFPTSAVPATFAILFHGGIAAVLLLYVFFWWKLDLFTTLKALGVLGIFLMFSQPLLLRRLRHCHHHPFHFRSIIILELISYRIYKLRRVYISVYELWGSWIADFPGIIFVDLGLYCKRVYSKITQ</sequence>
<feature type="transmembrane region" description="Helical" evidence="6">
    <location>
        <begin position="721"/>
        <end position="743"/>
    </location>
</feature>
<feature type="domain" description="Ribophorin II C-terminal" evidence="10">
    <location>
        <begin position="674"/>
        <end position="771"/>
    </location>
</feature>
<evidence type="ECO:0000313" key="12">
    <source>
        <dbReference type="Proteomes" id="UP001157418"/>
    </source>
</evidence>
<reference evidence="11 12" key="1">
    <citation type="submission" date="2022-01" db="EMBL/GenBank/DDBJ databases">
        <authorList>
            <person name="Xiong W."/>
            <person name="Schranz E."/>
        </authorList>
    </citation>
    <scope>NUCLEOTIDE SEQUENCE [LARGE SCALE GENOMIC DNA]</scope>
</reference>
<evidence type="ECO:0000313" key="11">
    <source>
        <dbReference type="EMBL" id="CAH1431858.1"/>
    </source>
</evidence>
<evidence type="ECO:0000256" key="4">
    <source>
        <dbReference type="ARBA" id="ARBA00030078"/>
    </source>
</evidence>
<dbReference type="Proteomes" id="UP001157418">
    <property type="component" value="Unassembled WGS sequence"/>
</dbReference>
<dbReference type="InterPro" id="IPR055373">
    <property type="entry name" value="Ribophorin_II_N"/>
</dbReference>
<dbReference type="GO" id="GO:0008250">
    <property type="term" value="C:oligosaccharyltransferase complex"/>
    <property type="evidence" value="ECO:0007669"/>
    <property type="project" value="InterPro"/>
</dbReference>
<dbReference type="GO" id="GO:0006487">
    <property type="term" value="P:protein N-linked glycosylation"/>
    <property type="evidence" value="ECO:0007669"/>
    <property type="project" value="TreeGrafter"/>
</dbReference>
<keyword evidence="6" id="KW-1133">Transmembrane helix</keyword>
<evidence type="ECO:0000256" key="5">
    <source>
        <dbReference type="ARBA" id="ARBA00032139"/>
    </source>
</evidence>
<dbReference type="Pfam" id="PF05817">
    <property type="entry name" value="Ribophorin_II"/>
    <property type="match status" value="1"/>
</dbReference>
<organism evidence="11 12">
    <name type="scientific">Lactuca virosa</name>
    <dbReference type="NCBI Taxonomy" id="75947"/>
    <lineage>
        <taxon>Eukaryota</taxon>
        <taxon>Viridiplantae</taxon>
        <taxon>Streptophyta</taxon>
        <taxon>Embryophyta</taxon>
        <taxon>Tracheophyta</taxon>
        <taxon>Spermatophyta</taxon>
        <taxon>Magnoliopsida</taxon>
        <taxon>eudicotyledons</taxon>
        <taxon>Gunneridae</taxon>
        <taxon>Pentapetalae</taxon>
        <taxon>asterids</taxon>
        <taxon>campanulids</taxon>
        <taxon>Asterales</taxon>
        <taxon>Asteraceae</taxon>
        <taxon>Cichorioideae</taxon>
        <taxon>Cichorieae</taxon>
        <taxon>Lactucinae</taxon>
        <taxon>Lactuca</taxon>
    </lineage>
</organism>
<keyword evidence="6" id="KW-0472">Membrane</keyword>
<feature type="transmembrane region" description="Helical" evidence="6">
    <location>
        <begin position="749"/>
        <end position="768"/>
    </location>
</feature>
<dbReference type="InterPro" id="IPR055374">
    <property type="entry name" value="Ribophorin_II_3rd"/>
</dbReference>
<keyword evidence="6" id="KW-0812">Transmembrane</keyword>
<evidence type="ECO:0000259" key="8">
    <source>
        <dbReference type="Pfam" id="PF23860"/>
    </source>
</evidence>
<keyword evidence="12" id="KW-1185">Reference proteome</keyword>
<dbReference type="AlphaFoldDB" id="A0AAU9MUZ3"/>
<dbReference type="InterPro" id="IPR055375">
    <property type="entry name" value="Ribophorin_II_2nd"/>
</dbReference>
<feature type="domain" description="Ribophorin II N-terminal" evidence="7">
    <location>
        <begin position="122"/>
        <end position="398"/>
    </location>
</feature>
<feature type="domain" description="Ribophorin II second" evidence="9">
    <location>
        <begin position="406"/>
        <end position="512"/>
    </location>
</feature>
<feature type="transmembrane region" description="Helical" evidence="6">
    <location>
        <begin position="100"/>
        <end position="119"/>
    </location>
</feature>
<feature type="transmembrane region" description="Helical" evidence="6">
    <location>
        <begin position="685"/>
        <end position="709"/>
    </location>
</feature>
<name>A0AAU9MUZ3_9ASTR</name>
<accession>A0AAU9MUZ3</accession>
<evidence type="ECO:0000256" key="2">
    <source>
        <dbReference type="ARBA" id="ARBA00004922"/>
    </source>
</evidence>
<dbReference type="InterPro" id="IPR056790">
    <property type="entry name" value="Ribophorin_II_C"/>
</dbReference>